<evidence type="ECO:0000256" key="9">
    <source>
        <dbReference type="ARBA" id="ARBA00022919"/>
    </source>
</evidence>
<dbReference type="PANTHER" id="PTHR16320">
    <property type="entry name" value="SPHINGOMYELINASE FAMILY MEMBER"/>
    <property type="match status" value="1"/>
</dbReference>
<comment type="similarity">
    <text evidence="4">Belongs to the neutral sphingomyelinase family.</text>
</comment>
<evidence type="ECO:0000256" key="11">
    <source>
        <dbReference type="ARBA" id="ARBA00023098"/>
    </source>
</evidence>
<dbReference type="GO" id="GO:0046872">
    <property type="term" value="F:metal ion binding"/>
    <property type="evidence" value="ECO:0007669"/>
    <property type="project" value="UniProtKB-KW"/>
</dbReference>
<feature type="compositionally biased region" description="Low complexity" evidence="13">
    <location>
        <begin position="482"/>
        <end position="492"/>
    </location>
</feature>
<dbReference type="GO" id="GO:0004767">
    <property type="term" value="F:sphingomyelin phosphodiesterase activity"/>
    <property type="evidence" value="ECO:0007669"/>
    <property type="project" value="InterPro"/>
</dbReference>
<dbReference type="OrthoDB" id="387657at2759"/>
<evidence type="ECO:0000256" key="1">
    <source>
        <dbReference type="ARBA" id="ARBA00004141"/>
    </source>
</evidence>
<protein>
    <submittedName>
        <fullName evidence="16">Inositol phosphosphingolipid phospholipase C</fullName>
    </submittedName>
</protein>
<dbReference type="InterPro" id="IPR038772">
    <property type="entry name" value="Sph/SMPD2-like"/>
</dbReference>
<feature type="transmembrane region" description="Helical" evidence="14">
    <location>
        <begin position="523"/>
        <end position="543"/>
    </location>
</feature>
<evidence type="ECO:0000256" key="4">
    <source>
        <dbReference type="ARBA" id="ARBA00006335"/>
    </source>
</evidence>
<dbReference type="InParanoid" id="A0A2P5IEB6"/>
<dbReference type="STRING" id="158607.A0A2P5IEB6"/>
<dbReference type="GO" id="GO:0016020">
    <property type="term" value="C:membrane"/>
    <property type="evidence" value="ECO:0007669"/>
    <property type="project" value="UniProtKB-SubCell"/>
</dbReference>
<comment type="subcellular location">
    <subcellularLocation>
        <location evidence="1">Membrane</location>
        <topology evidence="1">Multi-pass membrane protein</topology>
    </subcellularLocation>
</comment>
<dbReference type="GO" id="GO:0006665">
    <property type="term" value="P:sphingolipid metabolic process"/>
    <property type="evidence" value="ECO:0007669"/>
    <property type="project" value="UniProtKB-KW"/>
</dbReference>
<keyword evidence="6" id="KW-0479">Metal-binding</keyword>
<evidence type="ECO:0000256" key="5">
    <source>
        <dbReference type="ARBA" id="ARBA00022692"/>
    </source>
</evidence>
<evidence type="ECO:0000313" key="16">
    <source>
        <dbReference type="EMBL" id="POS80842.1"/>
    </source>
</evidence>
<feature type="transmembrane region" description="Helical" evidence="14">
    <location>
        <begin position="563"/>
        <end position="584"/>
    </location>
</feature>
<keyword evidence="5 14" id="KW-0812">Transmembrane</keyword>
<dbReference type="Proteomes" id="UP000094444">
    <property type="component" value="Unassembled WGS sequence"/>
</dbReference>
<evidence type="ECO:0000256" key="10">
    <source>
        <dbReference type="ARBA" id="ARBA00022989"/>
    </source>
</evidence>
<keyword evidence="12 14" id="KW-0472">Membrane</keyword>
<keyword evidence="17" id="KW-1185">Reference proteome</keyword>
<dbReference type="InterPro" id="IPR005135">
    <property type="entry name" value="Endo/exonuclease/phosphatase"/>
</dbReference>
<comment type="caution">
    <text evidence="16">The sequence shown here is derived from an EMBL/GenBank/DDBJ whole genome shotgun (WGS) entry which is preliminary data.</text>
</comment>
<keyword evidence="8" id="KW-0460">Magnesium</keyword>
<comment type="pathway">
    <text evidence="3">Sphingolipid metabolism.</text>
</comment>
<feature type="compositionally biased region" description="Polar residues" evidence="13">
    <location>
        <begin position="423"/>
        <end position="437"/>
    </location>
</feature>
<evidence type="ECO:0000259" key="15">
    <source>
        <dbReference type="Pfam" id="PF03372"/>
    </source>
</evidence>
<evidence type="ECO:0000256" key="2">
    <source>
        <dbReference type="ARBA" id="ARBA00004760"/>
    </source>
</evidence>
<feature type="domain" description="Endonuclease/exonuclease/phosphatase" evidence="15">
    <location>
        <begin position="18"/>
        <end position="332"/>
    </location>
</feature>
<keyword evidence="10 14" id="KW-1133">Transmembrane helix</keyword>
<dbReference type="Pfam" id="PF03372">
    <property type="entry name" value="Exo_endo_phos"/>
    <property type="match status" value="1"/>
</dbReference>
<dbReference type="InterPro" id="IPR036691">
    <property type="entry name" value="Endo/exonu/phosph_ase_sf"/>
</dbReference>
<dbReference type="PANTHER" id="PTHR16320:SF24">
    <property type="entry name" value="PHOSPHODIESTERASE, PUTATIVE-RELATED"/>
    <property type="match status" value="1"/>
</dbReference>
<dbReference type="FunFam" id="3.60.10.10:FF:000059">
    <property type="entry name" value="Inositol phosphosphingolipids phospholipase C"/>
    <property type="match status" value="1"/>
</dbReference>
<organism evidence="16 17">
    <name type="scientific">Diaporthe helianthi</name>
    <dbReference type="NCBI Taxonomy" id="158607"/>
    <lineage>
        <taxon>Eukaryota</taxon>
        <taxon>Fungi</taxon>
        <taxon>Dikarya</taxon>
        <taxon>Ascomycota</taxon>
        <taxon>Pezizomycotina</taxon>
        <taxon>Sordariomycetes</taxon>
        <taxon>Sordariomycetidae</taxon>
        <taxon>Diaporthales</taxon>
        <taxon>Diaporthaceae</taxon>
        <taxon>Diaporthe</taxon>
    </lineage>
</organism>
<reference evidence="16" key="1">
    <citation type="submission" date="2017-09" db="EMBL/GenBank/DDBJ databases">
        <title>Polyketide synthases of a Diaporthe helianthi virulent isolate.</title>
        <authorList>
            <person name="Baroncelli R."/>
        </authorList>
    </citation>
    <scope>NUCLEOTIDE SEQUENCE [LARGE SCALE GENOMIC DNA]</scope>
    <source>
        <strain evidence="16">7/96</strain>
    </source>
</reference>
<accession>A0A2P5IEB6</accession>
<keyword evidence="9" id="KW-0746">Sphingolipid metabolism</keyword>
<name>A0A2P5IEB6_DIAHE</name>
<evidence type="ECO:0000256" key="6">
    <source>
        <dbReference type="ARBA" id="ARBA00022723"/>
    </source>
</evidence>
<dbReference type="AlphaFoldDB" id="A0A2P5IEB6"/>
<dbReference type="FunCoup" id="A0A2P5IEB6">
    <property type="interactions" value="75"/>
</dbReference>
<proteinExistence type="inferred from homology"/>
<evidence type="ECO:0000256" key="14">
    <source>
        <dbReference type="SAM" id="Phobius"/>
    </source>
</evidence>
<dbReference type="Gene3D" id="3.60.10.10">
    <property type="entry name" value="Endonuclease/exonuclease/phosphatase"/>
    <property type="match status" value="1"/>
</dbReference>
<dbReference type="SUPFAM" id="SSF56219">
    <property type="entry name" value="DNase I-like"/>
    <property type="match status" value="1"/>
</dbReference>
<evidence type="ECO:0000256" key="13">
    <source>
        <dbReference type="SAM" id="MobiDB-lite"/>
    </source>
</evidence>
<evidence type="ECO:0000313" key="17">
    <source>
        <dbReference type="Proteomes" id="UP000094444"/>
    </source>
</evidence>
<comment type="pathway">
    <text evidence="2">Lipid metabolism; sphingolipid metabolism.</text>
</comment>
<dbReference type="EMBL" id="MAVT02000030">
    <property type="protein sequence ID" value="POS80842.1"/>
    <property type="molecule type" value="Genomic_DNA"/>
</dbReference>
<evidence type="ECO:0000256" key="7">
    <source>
        <dbReference type="ARBA" id="ARBA00022801"/>
    </source>
</evidence>
<evidence type="ECO:0000256" key="8">
    <source>
        <dbReference type="ARBA" id="ARBA00022842"/>
    </source>
</evidence>
<keyword evidence="11" id="KW-0443">Lipid metabolism</keyword>
<gene>
    <name evidence="16" type="ORF">DHEL01_v200757</name>
</gene>
<sequence>MQHHAHPHSQPPDVNITTLNCWGLKFNISKLRQPRLREIGRQIAGASPAPDILCLQEVWAHDDYLAIRRETAAILPHGKFYHSGAFGGGLAILSRWPIDESSMVPYVLNGRPTAFWRGDWYVGKGVACARLRYGPWPDDLIDVFNTHTHAPYDTDRGDSYRVHRESQAWQLAKLLRAAAESGHLVIAAGDFNMTPMSPAHRIITGRAPVRDAWRVLHPHSSLGCSHDAAEKARRRPVPTAEFNLVENGVTSNSVFNTWRWAPSEQKKLGRGRPIIGVDPARPDPRAKRLDYVFASTGPRELDGGRVGGWVVSDARVGMTARHPDLGCSLSDHFSVEVTLSFHTTSRDAAEAASLKWPLPPGATSSLSAFRTSNLPAHHHHHHHHSGLDNITNTTTDKDPADQPQGVSPGAVDGGSPADGAFLQLQTPTPSSTRTSFIQRPRSRQSTSPSSAAAAAAAADHDTQLLSSLGPSPPGAGGHDDGPSSPLLLSSPSPFGQRGEDFDSLLAGLESYQAREAAQAFHRALHFGSWVLVTVACYVAVWFVPTHGAGLTRSQNHAVNFVLLLLSSLGLVAGCIDGLMALLFFRGSEKRALKEYEWELRNARALAAGDGHGVVEETGGFKS</sequence>
<evidence type="ECO:0000256" key="3">
    <source>
        <dbReference type="ARBA" id="ARBA00004991"/>
    </source>
</evidence>
<feature type="region of interest" description="Disordered" evidence="13">
    <location>
        <begin position="376"/>
        <end position="492"/>
    </location>
</feature>
<evidence type="ECO:0000256" key="12">
    <source>
        <dbReference type="ARBA" id="ARBA00023136"/>
    </source>
</evidence>
<feature type="compositionally biased region" description="Low complexity" evidence="13">
    <location>
        <begin position="443"/>
        <end position="457"/>
    </location>
</feature>
<keyword evidence="7" id="KW-0378">Hydrolase</keyword>